<dbReference type="InterPro" id="IPR012337">
    <property type="entry name" value="RNaseH-like_sf"/>
</dbReference>
<evidence type="ECO:0000256" key="2">
    <source>
        <dbReference type="ARBA" id="ARBA00022801"/>
    </source>
</evidence>
<sequence>MIVKERPVVLYDIEVFPNCFHCTCKDSESHKLYKFEISFRKNQLEELVDFFYTNRTDHIMCGYNNKHYDNIIINYIIHFCSRMKRLGYSRICSSLYYLSKEIISSEKTGNIDKIKVYKYSNYFYSFDLMLMLYSAKQQKSLKEIEILLHMPNVQEYEGSFDLQIPECDIDAMIEYNVNDVEATETLLNKVKEDVELRLEVEKEWGFDALSMSGVRFGEEVLLRKTLDITNTTKDELKTRARKVGNIRLGDIILPFIQYSNPKLKEVLLDVKNATCNASKSDKKQENYEKKFVLSNICYSIGEGGIHTINDPRVYKPTAEQFIGHSDVTSMYPSLAIINHWLPVHLGEDFWNVYSALYKERLAAKRNGELLKSKAFKQALNALTGKMQQESSWAYDPLNVYKIRINGQLILLMLVDRLLELNCKIVQVNTDGVVYIANKSARFAIADAIKEVEQLTQLTFESDDYESFYQYDVNNYFGVRKGYSQSGDPRLIEKKGKFITEIGLNNSMTPVVISKAVINYFLNNEPIDKFIKKDRDVRDFLMSQSVNKESKVEYGGKQIQRINRYYASSSGYYLMRIKDKMYENRSETKITEYGVRILNKIDATPIEKRHLDYQYYISKAKKIASEFVNRQLTIFDD</sequence>
<name>A0A8S5NLE8_9CAUD</name>
<protein>
    <submittedName>
        <fullName evidence="3">DNA polymerase</fullName>
    </submittedName>
</protein>
<accession>A0A8S5NLE8</accession>
<dbReference type="GO" id="GO:0004518">
    <property type="term" value="F:nuclease activity"/>
    <property type="evidence" value="ECO:0007669"/>
    <property type="project" value="UniProtKB-KW"/>
</dbReference>
<proteinExistence type="predicted"/>
<dbReference type="SUPFAM" id="SSF53098">
    <property type="entry name" value="Ribonuclease H-like"/>
    <property type="match status" value="1"/>
</dbReference>
<dbReference type="Gene3D" id="3.90.1600.10">
    <property type="entry name" value="Palm domain of DNA polymerase"/>
    <property type="match status" value="1"/>
</dbReference>
<keyword evidence="2" id="KW-0378">Hydrolase</keyword>
<evidence type="ECO:0000256" key="1">
    <source>
        <dbReference type="ARBA" id="ARBA00022722"/>
    </source>
</evidence>
<organism evidence="3">
    <name type="scientific">Podoviridae sp. ctsNK10</name>
    <dbReference type="NCBI Taxonomy" id="2826582"/>
    <lineage>
        <taxon>Viruses</taxon>
        <taxon>Duplodnaviria</taxon>
        <taxon>Heunggongvirae</taxon>
        <taxon>Uroviricota</taxon>
        <taxon>Caudoviricetes</taxon>
    </lineage>
</organism>
<evidence type="ECO:0000313" key="3">
    <source>
        <dbReference type="EMBL" id="DAD95114.1"/>
    </source>
</evidence>
<dbReference type="SUPFAM" id="SSF56672">
    <property type="entry name" value="DNA/RNA polymerases"/>
    <property type="match status" value="1"/>
</dbReference>
<dbReference type="InterPro" id="IPR043502">
    <property type="entry name" value="DNA/RNA_pol_sf"/>
</dbReference>
<dbReference type="GO" id="GO:0016787">
    <property type="term" value="F:hydrolase activity"/>
    <property type="evidence" value="ECO:0007669"/>
    <property type="project" value="UniProtKB-KW"/>
</dbReference>
<dbReference type="EMBL" id="BK015191">
    <property type="protein sequence ID" value="DAD95114.1"/>
    <property type="molecule type" value="Genomic_DNA"/>
</dbReference>
<keyword evidence="1" id="KW-0540">Nuclease</keyword>
<reference evidence="3" key="1">
    <citation type="journal article" date="2021" name="Proc. Natl. Acad. Sci. U.S.A.">
        <title>A Catalog of Tens of Thousands of Viruses from Human Metagenomes Reveals Hidden Associations with Chronic Diseases.</title>
        <authorList>
            <person name="Tisza M.J."/>
            <person name="Buck C.B."/>
        </authorList>
    </citation>
    <scope>NUCLEOTIDE SEQUENCE</scope>
    <source>
        <strain evidence="3">CtsNK10</strain>
    </source>
</reference>
<dbReference type="InterPro" id="IPR023211">
    <property type="entry name" value="DNA_pol_palm_dom_sf"/>
</dbReference>